<reference evidence="7" key="2">
    <citation type="journal article" date="2013" name="Nat. Genet.">
        <title>The draft genomes of soft-shell turtle and green sea turtle yield insights into the development and evolution of the turtle-specific body plan.</title>
        <authorList>
            <person name="Wang Z."/>
            <person name="Pascual-Anaya J."/>
            <person name="Zadissa A."/>
            <person name="Li W."/>
            <person name="Niimura Y."/>
            <person name="Huang Z."/>
            <person name="Li C."/>
            <person name="White S."/>
            <person name="Xiong Z."/>
            <person name="Fang D."/>
            <person name="Wang B."/>
            <person name="Ming Y."/>
            <person name="Chen Y."/>
            <person name="Zheng Y."/>
            <person name="Kuraku S."/>
            <person name="Pignatelli M."/>
            <person name="Herrero J."/>
            <person name="Beal K."/>
            <person name="Nozawa M."/>
            <person name="Li Q."/>
            <person name="Wang J."/>
            <person name="Zhang H."/>
            <person name="Yu L."/>
            <person name="Shigenobu S."/>
            <person name="Wang J."/>
            <person name="Liu J."/>
            <person name="Flicek P."/>
            <person name="Searle S."/>
            <person name="Wang J."/>
            <person name="Kuratani S."/>
            <person name="Yin Y."/>
            <person name="Aken B."/>
            <person name="Zhang G."/>
            <person name="Irie N."/>
        </authorList>
    </citation>
    <scope>NUCLEOTIDE SEQUENCE [LARGE SCALE GENOMIC DNA]</scope>
    <source>
        <strain evidence="7">Daiwa-1</strain>
    </source>
</reference>
<dbReference type="InterPro" id="IPR006600">
    <property type="entry name" value="HTH_CenpB_DNA-bd_dom"/>
</dbReference>
<dbReference type="Pfam" id="PF03221">
    <property type="entry name" value="HTH_Tnp_Tc5"/>
    <property type="match status" value="1"/>
</dbReference>
<evidence type="ECO:0000259" key="5">
    <source>
        <dbReference type="PROSITE" id="PS51253"/>
    </source>
</evidence>
<evidence type="ECO:0000256" key="1">
    <source>
        <dbReference type="ARBA" id="ARBA00004123"/>
    </source>
</evidence>
<dbReference type="PANTHER" id="PTHR19303">
    <property type="entry name" value="TRANSPOSON"/>
    <property type="match status" value="1"/>
</dbReference>
<evidence type="ECO:0000313" key="7">
    <source>
        <dbReference type="Proteomes" id="UP000007267"/>
    </source>
</evidence>
<dbReference type="Pfam" id="PF03184">
    <property type="entry name" value="DDE_1"/>
    <property type="match status" value="1"/>
</dbReference>
<dbReference type="InterPro" id="IPR004875">
    <property type="entry name" value="DDE_SF_endonuclease_dom"/>
</dbReference>
<dbReference type="HOGENOM" id="CLU_018294_1_4_1"/>
<dbReference type="GO" id="GO:0005634">
    <property type="term" value="C:nucleus"/>
    <property type="evidence" value="ECO:0007669"/>
    <property type="project" value="UniProtKB-SubCell"/>
</dbReference>
<feature type="domain" description="HTH CENPB-type" evidence="5">
    <location>
        <begin position="77"/>
        <end position="149"/>
    </location>
</feature>
<dbReference type="GeneTree" id="ENSGT00940000163154"/>
<protein>
    <recommendedName>
        <fullName evidence="5">HTH CENPB-type domain-containing protein</fullName>
    </recommendedName>
</protein>
<dbReference type="Gene3D" id="3.30.420.10">
    <property type="entry name" value="Ribonuclease H-like superfamily/Ribonuclease H"/>
    <property type="match status" value="1"/>
</dbReference>
<evidence type="ECO:0000256" key="2">
    <source>
        <dbReference type="ARBA" id="ARBA00023125"/>
    </source>
</evidence>
<keyword evidence="7" id="KW-1185">Reference proteome</keyword>
<dbReference type="SMART" id="SM00674">
    <property type="entry name" value="CENPB"/>
    <property type="match status" value="1"/>
</dbReference>
<dbReference type="AlphaFoldDB" id="K7F5Z8"/>
<dbReference type="eggNOG" id="KOG3105">
    <property type="taxonomic scope" value="Eukaryota"/>
</dbReference>
<dbReference type="PROSITE" id="PS51253">
    <property type="entry name" value="HTH_CENPB"/>
    <property type="match status" value="1"/>
</dbReference>
<keyword evidence="3" id="KW-0539">Nucleus</keyword>
<dbReference type="GO" id="GO:0003677">
    <property type="term" value="F:DNA binding"/>
    <property type="evidence" value="ECO:0007669"/>
    <property type="project" value="UniProtKB-KW"/>
</dbReference>
<evidence type="ECO:0000256" key="3">
    <source>
        <dbReference type="ARBA" id="ARBA00023242"/>
    </source>
</evidence>
<name>K7F5Z8_PELSI</name>
<dbReference type="InterPro" id="IPR050863">
    <property type="entry name" value="CenT-Element_Derived"/>
</dbReference>
<comment type="subcellular location">
    <subcellularLocation>
        <location evidence="1">Nucleus</location>
    </subcellularLocation>
</comment>
<dbReference type="Gene3D" id="1.10.10.60">
    <property type="entry name" value="Homeodomain-like"/>
    <property type="match status" value="2"/>
</dbReference>
<sequence>MPPKHKSDASAGETAKKRKTITMEEKVEIIKRSERGEKPSSIGRACGYSRSTIATILKDKDRVMEHVKGHTPMNATIITKQRSGLIIEMERLLTIWIEDQNQRNLPISLSLVQEKARSLFNDLKATHTASEGKGWFNRFKKRANLHNIKVQGEAASADVSAASSFPKILEDIIDDGGYLPEQIFNVDETGLFWKKMPERTYISKEEKSAPGHKASKDRLTLLLGGNASGDLKLKPLLVHRSLNPRALRNVTKASLPVIWRANSKAWITLAIFEEWFSNHFVPAVERYCLGKNIPFKILLLLDNAPGHPNTLDDMHPNVKVVFLPPNTTSLIQPMDQGVIASFKAYYDEMTLRDFWKSYNIYDAINNIADAWDEVKETNMRGVWNKLCP</sequence>
<dbReference type="Ensembl" id="ENSPSIT00000003475.1">
    <property type="protein sequence ID" value="ENSPSIP00000003458.1"/>
    <property type="gene ID" value="ENSPSIG00000003301.1"/>
</dbReference>
<dbReference type="Proteomes" id="UP000007267">
    <property type="component" value="Unassembled WGS sequence"/>
</dbReference>
<dbReference type="OMA" id="LMAIRWI"/>
<organism evidence="6 7">
    <name type="scientific">Pelodiscus sinensis</name>
    <name type="common">Chinese softshell turtle</name>
    <name type="synonym">Trionyx sinensis</name>
    <dbReference type="NCBI Taxonomy" id="13735"/>
    <lineage>
        <taxon>Eukaryota</taxon>
        <taxon>Metazoa</taxon>
        <taxon>Chordata</taxon>
        <taxon>Craniata</taxon>
        <taxon>Vertebrata</taxon>
        <taxon>Euteleostomi</taxon>
        <taxon>Archelosauria</taxon>
        <taxon>Testudinata</taxon>
        <taxon>Testudines</taxon>
        <taxon>Cryptodira</taxon>
        <taxon>Trionychia</taxon>
        <taxon>Trionychidae</taxon>
        <taxon>Pelodiscus</taxon>
    </lineage>
</organism>
<dbReference type="InterPro" id="IPR036397">
    <property type="entry name" value="RNaseH_sf"/>
</dbReference>
<evidence type="ECO:0000313" key="6">
    <source>
        <dbReference type="Ensembl" id="ENSPSIP00000003458.1"/>
    </source>
</evidence>
<reference evidence="7" key="1">
    <citation type="submission" date="2011-10" db="EMBL/GenBank/DDBJ databases">
        <authorList>
            <consortium name="Soft-shell Turtle Genome Consortium"/>
        </authorList>
    </citation>
    <scope>NUCLEOTIDE SEQUENCE [LARGE SCALE GENOMIC DNA]</scope>
    <source>
        <strain evidence="7">Daiwa-1</strain>
    </source>
</reference>
<dbReference type="InterPro" id="IPR009057">
    <property type="entry name" value="Homeodomain-like_sf"/>
</dbReference>
<dbReference type="EMBL" id="AGCU01083979">
    <property type="status" value="NOT_ANNOTATED_CDS"/>
    <property type="molecule type" value="Genomic_DNA"/>
</dbReference>
<reference evidence="6" key="3">
    <citation type="submission" date="2025-08" db="UniProtKB">
        <authorList>
            <consortium name="Ensembl"/>
        </authorList>
    </citation>
    <scope>IDENTIFICATION</scope>
</reference>
<dbReference type="Pfam" id="PF04218">
    <property type="entry name" value="CENP-B_N"/>
    <property type="match status" value="1"/>
</dbReference>
<dbReference type="PANTHER" id="PTHR19303:SF26">
    <property type="entry name" value="TIGGER TRANSPOSABLE ELEMENT-DERIVED PROTEIN 1"/>
    <property type="match status" value="1"/>
</dbReference>
<accession>K7F5Z8</accession>
<dbReference type="InterPro" id="IPR007889">
    <property type="entry name" value="HTH_Psq"/>
</dbReference>
<reference evidence="6" key="4">
    <citation type="submission" date="2025-09" db="UniProtKB">
        <authorList>
            <consortium name="Ensembl"/>
        </authorList>
    </citation>
    <scope>IDENTIFICATION</scope>
</reference>
<feature type="region of interest" description="Disordered" evidence="4">
    <location>
        <begin position="1"/>
        <end position="21"/>
    </location>
</feature>
<proteinExistence type="predicted"/>
<evidence type="ECO:0000256" key="4">
    <source>
        <dbReference type="SAM" id="MobiDB-lite"/>
    </source>
</evidence>
<keyword evidence="2" id="KW-0238">DNA-binding</keyword>
<dbReference type="SUPFAM" id="SSF46689">
    <property type="entry name" value="Homeodomain-like"/>
    <property type="match status" value="2"/>
</dbReference>